<evidence type="ECO:0000256" key="1">
    <source>
        <dbReference type="SAM" id="MobiDB-lite"/>
    </source>
</evidence>
<accession>A8YDW9</accession>
<dbReference type="EMBL" id="AM778925">
    <property type="protein sequence ID" value="CAO89434.1"/>
    <property type="molecule type" value="Genomic_DNA"/>
</dbReference>
<dbReference type="AlphaFoldDB" id="A8YDW9"/>
<feature type="compositionally biased region" description="Basic and acidic residues" evidence="1">
    <location>
        <begin position="8"/>
        <end position="19"/>
    </location>
</feature>
<proteinExistence type="predicted"/>
<evidence type="ECO:0000313" key="2">
    <source>
        <dbReference type="EMBL" id="CAO89434.1"/>
    </source>
</evidence>
<sequence>MTARQPRHSKEEFARRGHELYQSQVRSRSKRSSLIVRQPPYRDRIVE</sequence>
<reference evidence="2" key="1">
    <citation type="submission" date="2007-08" db="EMBL/GenBank/DDBJ databases">
        <authorList>
            <person name="Frangeul L."/>
        </authorList>
    </citation>
    <scope>NUCLEOTIDE SEQUENCE</scope>
    <source>
        <strain evidence="2">PCC 7806</strain>
    </source>
</reference>
<protein>
    <submittedName>
        <fullName evidence="2">Genome sequencing data, contig C295</fullName>
    </submittedName>
</protein>
<feature type="region of interest" description="Disordered" evidence="1">
    <location>
        <begin position="1"/>
        <end position="47"/>
    </location>
</feature>
<organism evidence="2">
    <name type="scientific">Microcystis aeruginosa (strain PCC 7806)</name>
    <dbReference type="NCBI Taxonomy" id="267872"/>
    <lineage>
        <taxon>Bacteria</taxon>
        <taxon>Bacillati</taxon>
        <taxon>Cyanobacteriota</taxon>
        <taxon>Cyanophyceae</taxon>
        <taxon>Oscillatoriophycideae</taxon>
        <taxon>Chroococcales</taxon>
        <taxon>Microcystaceae</taxon>
        <taxon>Microcystis</taxon>
    </lineage>
</organism>
<gene>
    <name evidence="2" type="ORF">IPF_8034</name>
</gene>
<name>A8YDW9_MICA7</name>